<evidence type="ECO:0000256" key="4">
    <source>
        <dbReference type="ARBA" id="ARBA00022989"/>
    </source>
</evidence>
<evidence type="ECO:0008006" key="11">
    <source>
        <dbReference type="Google" id="ProtNLM"/>
    </source>
</evidence>
<dbReference type="Proteomes" id="UP000712600">
    <property type="component" value="Unassembled WGS sequence"/>
</dbReference>
<keyword evidence="5" id="KW-0472">Membrane</keyword>
<feature type="chain" id="PRO_5035841349" description="Leucine-rich repeat-containing N-terminal plant-type domain-containing protein" evidence="8">
    <location>
        <begin position="29"/>
        <end position="185"/>
    </location>
</feature>
<proteinExistence type="predicted"/>
<evidence type="ECO:0000256" key="5">
    <source>
        <dbReference type="ARBA" id="ARBA00023136"/>
    </source>
</evidence>
<dbReference type="GO" id="GO:0016020">
    <property type="term" value="C:membrane"/>
    <property type="evidence" value="ECO:0007669"/>
    <property type="project" value="UniProtKB-SubCell"/>
</dbReference>
<dbReference type="SUPFAM" id="SSF52058">
    <property type="entry name" value="L domain-like"/>
    <property type="match status" value="1"/>
</dbReference>
<evidence type="ECO:0000256" key="3">
    <source>
        <dbReference type="ARBA" id="ARBA00022729"/>
    </source>
</evidence>
<keyword evidence="3 8" id="KW-0732">Signal</keyword>
<keyword evidence="2" id="KW-0812">Transmembrane</keyword>
<reference evidence="9" key="1">
    <citation type="submission" date="2019-12" db="EMBL/GenBank/DDBJ databases">
        <title>Genome sequencing and annotation of Brassica cretica.</title>
        <authorList>
            <person name="Studholme D.J."/>
            <person name="Sarris P."/>
        </authorList>
    </citation>
    <scope>NUCLEOTIDE SEQUENCE</scope>
    <source>
        <strain evidence="9">PFS-109/04</strain>
        <tissue evidence="9">Leaf</tissue>
    </source>
</reference>
<dbReference type="EMBL" id="QGKX02001621">
    <property type="protein sequence ID" value="KAF3503224.1"/>
    <property type="molecule type" value="Genomic_DNA"/>
</dbReference>
<evidence type="ECO:0000313" key="9">
    <source>
        <dbReference type="EMBL" id="KAF3503224.1"/>
    </source>
</evidence>
<dbReference type="PANTHER" id="PTHR48061">
    <property type="entry name" value="LEUCINE-RICH REPEAT RECEPTOR PROTEIN KINASE EMS1-LIKE-RELATED"/>
    <property type="match status" value="1"/>
</dbReference>
<dbReference type="InterPro" id="IPR032675">
    <property type="entry name" value="LRR_dom_sf"/>
</dbReference>
<evidence type="ECO:0000313" key="10">
    <source>
        <dbReference type="Proteomes" id="UP000712600"/>
    </source>
</evidence>
<comment type="caution">
    <text evidence="9">The sequence shown here is derived from an EMBL/GenBank/DDBJ whole genome shotgun (WGS) entry which is preliminary data.</text>
</comment>
<evidence type="ECO:0000256" key="7">
    <source>
        <dbReference type="ARBA" id="ARBA00023180"/>
    </source>
</evidence>
<keyword evidence="6" id="KW-0675">Receptor</keyword>
<keyword evidence="7" id="KW-0325">Glycoprotein</keyword>
<protein>
    <recommendedName>
        <fullName evidence="11">Leucine-rich repeat-containing N-terminal plant-type domain-containing protein</fullName>
    </recommendedName>
</protein>
<dbReference type="AlphaFoldDB" id="A0A8S9NDN0"/>
<dbReference type="InterPro" id="IPR046956">
    <property type="entry name" value="RLP23-like"/>
</dbReference>
<evidence type="ECO:0000256" key="8">
    <source>
        <dbReference type="SAM" id="SignalP"/>
    </source>
</evidence>
<name>A0A8S9NDN0_BRACR</name>
<organism evidence="9 10">
    <name type="scientific">Brassica cretica</name>
    <name type="common">Mustard</name>
    <dbReference type="NCBI Taxonomy" id="69181"/>
    <lineage>
        <taxon>Eukaryota</taxon>
        <taxon>Viridiplantae</taxon>
        <taxon>Streptophyta</taxon>
        <taxon>Embryophyta</taxon>
        <taxon>Tracheophyta</taxon>
        <taxon>Spermatophyta</taxon>
        <taxon>Magnoliopsida</taxon>
        <taxon>eudicotyledons</taxon>
        <taxon>Gunneridae</taxon>
        <taxon>Pentapetalae</taxon>
        <taxon>rosids</taxon>
        <taxon>malvids</taxon>
        <taxon>Brassicales</taxon>
        <taxon>Brassicaceae</taxon>
        <taxon>Brassiceae</taxon>
        <taxon>Brassica</taxon>
    </lineage>
</organism>
<accession>A0A8S9NDN0</accession>
<dbReference type="PANTHER" id="PTHR48061:SF2">
    <property type="entry name" value="RECEPTOR LIKE PROTEIN 30-LIKE"/>
    <property type="match status" value="1"/>
</dbReference>
<keyword evidence="4" id="KW-1133">Transmembrane helix</keyword>
<sequence>MTTMPETLLRLHFLSLLLLSSCAFLSSSSTIDVDDVVVGLVACLPRQIEAFTQFTNEFDTRSCNHSDYSNNGAWCDNSTGAVTKIHLTGCLSGTLKPNSSLFGFHQLRHLDLSNNNFISSTLPSKFGNLNRLEEVLDALSYYLEPETPRSLLRLLRLNNVAKAFFLGKSMEVYHDHTVLTTFFSI</sequence>
<evidence type="ECO:0000256" key="1">
    <source>
        <dbReference type="ARBA" id="ARBA00004479"/>
    </source>
</evidence>
<dbReference type="Gene3D" id="3.80.10.10">
    <property type="entry name" value="Ribonuclease Inhibitor"/>
    <property type="match status" value="1"/>
</dbReference>
<evidence type="ECO:0000256" key="2">
    <source>
        <dbReference type="ARBA" id="ARBA00022692"/>
    </source>
</evidence>
<gene>
    <name evidence="9" type="ORF">F2Q69_00045684</name>
</gene>
<evidence type="ECO:0000256" key="6">
    <source>
        <dbReference type="ARBA" id="ARBA00023170"/>
    </source>
</evidence>
<feature type="signal peptide" evidence="8">
    <location>
        <begin position="1"/>
        <end position="28"/>
    </location>
</feature>
<comment type="subcellular location">
    <subcellularLocation>
        <location evidence="1">Membrane</location>
        <topology evidence="1">Single-pass type I membrane protein</topology>
    </subcellularLocation>
</comment>